<evidence type="ECO:0000256" key="4">
    <source>
        <dbReference type="ARBA" id="ARBA00022448"/>
    </source>
</evidence>
<evidence type="ECO:0000256" key="7">
    <source>
        <dbReference type="ARBA" id="ARBA00022729"/>
    </source>
</evidence>
<dbReference type="GO" id="GO:0008203">
    <property type="term" value="P:cholesterol metabolic process"/>
    <property type="evidence" value="ECO:0007669"/>
    <property type="project" value="TreeGrafter"/>
</dbReference>
<comment type="subcellular location">
    <subcellularLocation>
        <location evidence="1">Secreted</location>
        <location evidence="1">Extracellular space</location>
        <location evidence="1">Extracellular matrix</location>
    </subcellularLocation>
</comment>
<reference evidence="13" key="1">
    <citation type="journal article" date="2008" name="J. Fish. Sci. Technol.">
        <title>Isolation, Molecular Phylogeny and Tissue Distribution of Four cDNAs Encoding the Apolipoprotein Multigene Family from Barred Knifejaw Oplegnathus fasciatus (Teleostei, Perciformes).</title>
        <authorList>
            <person name="Kim K.-Y."/>
            <person name="Cho Y.S."/>
            <person name="Kim S.K."/>
            <person name="Nam Y.K."/>
        </authorList>
    </citation>
    <scope>NUCLEOTIDE SEQUENCE</scope>
</reference>
<dbReference type="GO" id="GO:0034364">
    <property type="term" value="C:high-density lipoprotein particle"/>
    <property type="evidence" value="ECO:0007669"/>
    <property type="project" value="TreeGrafter"/>
</dbReference>
<accession>B3VTP5</accession>
<evidence type="ECO:0000256" key="3">
    <source>
        <dbReference type="ARBA" id="ARBA00011881"/>
    </source>
</evidence>
<dbReference type="GO" id="GO:0120020">
    <property type="term" value="F:cholesterol transfer activity"/>
    <property type="evidence" value="ECO:0007669"/>
    <property type="project" value="TreeGrafter"/>
</dbReference>
<comment type="subunit">
    <text evidence="3">Homotetramer.</text>
</comment>
<dbReference type="GO" id="GO:0033344">
    <property type="term" value="P:cholesterol efflux"/>
    <property type="evidence" value="ECO:0007669"/>
    <property type="project" value="TreeGrafter"/>
</dbReference>
<dbReference type="GO" id="GO:0042157">
    <property type="term" value="P:lipoprotein metabolic process"/>
    <property type="evidence" value="ECO:0007669"/>
    <property type="project" value="InterPro"/>
</dbReference>
<dbReference type="InterPro" id="IPR050163">
    <property type="entry name" value="Apolipoprotein_A1/A4/E"/>
</dbReference>
<dbReference type="Pfam" id="PF01442">
    <property type="entry name" value="Apolipoprotein"/>
    <property type="match status" value="1"/>
</dbReference>
<keyword evidence="7 12" id="KW-0732">Signal</keyword>
<evidence type="ECO:0000256" key="6">
    <source>
        <dbReference type="ARBA" id="ARBA00022530"/>
    </source>
</evidence>
<dbReference type="GO" id="GO:0042627">
    <property type="term" value="C:chylomicron"/>
    <property type="evidence" value="ECO:0007669"/>
    <property type="project" value="TreeGrafter"/>
</dbReference>
<keyword evidence="5" id="KW-0964">Secreted</keyword>
<keyword evidence="6" id="KW-0272">Extracellular matrix</keyword>
<feature type="chain" id="PRO_5002799600" evidence="12">
    <location>
        <begin position="19"/>
        <end position="276"/>
    </location>
</feature>
<organism evidence="13">
    <name type="scientific">Oplegnathus fasciatus</name>
    <name type="common">Barred knifejaw</name>
    <name type="synonym">Scaradon fasciatus</name>
    <dbReference type="NCBI Taxonomy" id="163134"/>
    <lineage>
        <taxon>Eukaryota</taxon>
        <taxon>Metazoa</taxon>
        <taxon>Chordata</taxon>
        <taxon>Craniata</taxon>
        <taxon>Vertebrata</taxon>
        <taxon>Euteleostomi</taxon>
        <taxon>Actinopterygii</taxon>
        <taxon>Neopterygii</taxon>
        <taxon>Teleostei</taxon>
        <taxon>Neoteleostei</taxon>
        <taxon>Acanthomorphata</taxon>
        <taxon>Eupercaria</taxon>
        <taxon>Centrarchiformes</taxon>
        <taxon>Terapontoidei</taxon>
        <taxon>Oplegnathidae</taxon>
        <taxon>Oplegnathus</taxon>
    </lineage>
</organism>
<gene>
    <name evidence="13" type="primary">apoE</name>
</gene>
<dbReference type="GO" id="GO:0005543">
    <property type="term" value="F:phospholipid binding"/>
    <property type="evidence" value="ECO:0007669"/>
    <property type="project" value="TreeGrafter"/>
</dbReference>
<dbReference type="SUPFAM" id="SSF58113">
    <property type="entry name" value="Apolipoprotein A-I"/>
    <property type="match status" value="1"/>
</dbReference>
<keyword evidence="13" id="KW-0449">Lipoprotein</keyword>
<dbReference type="PANTHER" id="PTHR18976:SF2">
    <property type="entry name" value="APOLIPOPROTEIN E"/>
    <property type="match status" value="1"/>
</dbReference>
<protein>
    <submittedName>
        <fullName evidence="13">Apolipoprotein E</fullName>
    </submittedName>
</protein>
<keyword evidence="4" id="KW-0813">Transport</keyword>
<evidence type="ECO:0000256" key="9">
    <source>
        <dbReference type="ARBA" id="ARBA00023055"/>
    </source>
</evidence>
<evidence type="ECO:0000256" key="5">
    <source>
        <dbReference type="ARBA" id="ARBA00022525"/>
    </source>
</evidence>
<dbReference type="GO" id="GO:0033700">
    <property type="term" value="P:phospholipid efflux"/>
    <property type="evidence" value="ECO:0007669"/>
    <property type="project" value="TreeGrafter"/>
</dbReference>
<dbReference type="InterPro" id="IPR000074">
    <property type="entry name" value="ApoA_E"/>
</dbReference>
<sequence>MKAVALILALAVITGCNARAVRQADATPNRWEDTVDRFWLYVSELNQKADGVVQDLKASQLSRELDTLITDTMAELATYRDDIQTKLTPYTESSTGQLSQDLQLLANKLQKDMLDAKERSTEYLGELKTMMEQNTDDVRNRISTYTHKLKKRLNKDTEEIRNTVATYLGELQSRTSQNLDTVKVHVEPYVQQAGDTATKKLSDISSLLRTQAEGLGQQLETQAEGLKTQLEVTAQDLRTSLEGKIDELTELLSPYATQIREQVENIMDKVKETATA</sequence>
<dbReference type="GO" id="GO:1903561">
    <property type="term" value="C:extracellular vesicle"/>
    <property type="evidence" value="ECO:0007669"/>
    <property type="project" value="TreeGrafter"/>
</dbReference>
<dbReference type="GO" id="GO:0060228">
    <property type="term" value="F:phosphatidylcholine-sterol O-acyltransferase activator activity"/>
    <property type="evidence" value="ECO:0007669"/>
    <property type="project" value="TreeGrafter"/>
</dbReference>
<dbReference type="FunFam" id="1.20.120.20:FF:000010">
    <property type="entry name" value="Apolipoprotein E"/>
    <property type="match status" value="1"/>
</dbReference>
<dbReference type="GO" id="GO:0034361">
    <property type="term" value="C:very-low-density lipoprotein particle"/>
    <property type="evidence" value="ECO:0007669"/>
    <property type="project" value="TreeGrafter"/>
</dbReference>
<evidence type="ECO:0000256" key="10">
    <source>
        <dbReference type="ARBA" id="ARBA00023121"/>
    </source>
</evidence>
<evidence type="ECO:0000256" key="12">
    <source>
        <dbReference type="SAM" id="SignalP"/>
    </source>
</evidence>
<evidence type="ECO:0000256" key="2">
    <source>
        <dbReference type="ARBA" id="ARBA00008788"/>
    </source>
</evidence>
<evidence type="ECO:0000256" key="11">
    <source>
        <dbReference type="ARBA" id="ARBA00056320"/>
    </source>
</evidence>
<evidence type="ECO:0000256" key="1">
    <source>
        <dbReference type="ARBA" id="ARBA00004498"/>
    </source>
</evidence>
<dbReference type="Gene3D" id="1.20.120.20">
    <property type="entry name" value="Apolipoprotein"/>
    <property type="match status" value="2"/>
</dbReference>
<evidence type="ECO:0000313" key="13">
    <source>
        <dbReference type="EMBL" id="ACF21982.1"/>
    </source>
</evidence>
<feature type="signal peptide" evidence="12">
    <location>
        <begin position="1"/>
        <end position="18"/>
    </location>
</feature>
<keyword evidence="10" id="KW-0446">Lipid-binding</keyword>
<dbReference type="PROSITE" id="PS51257">
    <property type="entry name" value="PROKAR_LIPOPROTEIN"/>
    <property type="match status" value="1"/>
</dbReference>
<keyword evidence="9" id="KW-0445">Lipid transport</keyword>
<comment type="similarity">
    <text evidence="2">Belongs to the apolipoprotein A1/A4/E family.</text>
</comment>
<dbReference type="GO" id="GO:0055090">
    <property type="term" value="P:acylglycerol homeostasis"/>
    <property type="evidence" value="ECO:0007669"/>
    <property type="project" value="TreeGrafter"/>
</dbReference>
<dbReference type="EMBL" id="EU812517">
    <property type="protein sequence ID" value="ACF21982.1"/>
    <property type="molecule type" value="mRNA"/>
</dbReference>
<dbReference type="AlphaFoldDB" id="B3VTP5"/>
<name>B3VTP5_OPLFA</name>
<evidence type="ECO:0000256" key="8">
    <source>
        <dbReference type="ARBA" id="ARBA00022737"/>
    </source>
</evidence>
<keyword evidence="8" id="KW-0677">Repeat</keyword>
<proteinExistence type="evidence at transcript level"/>
<comment type="function">
    <text evidence="11">APOE is an apolipoprotein, a protein associating with lipid particles, that mainly functions in lipoprotein-mediated lipid transport between organs via the plasma and interstitial fluids. APOE is a core component of plasma lipoproteins and is involved in their production, conversion and clearance. Apolipoproteins are amphipathic molecules that interact both with lipids of the lipoprotein particle core and the aqueous environment of the plasma.</text>
</comment>
<dbReference type="GO" id="GO:0034362">
    <property type="term" value="C:low-density lipoprotein particle"/>
    <property type="evidence" value="ECO:0007669"/>
    <property type="project" value="TreeGrafter"/>
</dbReference>
<dbReference type="PANTHER" id="PTHR18976">
    <property type="entry name" value="APOLIPOPROTEIN"/>
    <property type="match status" value="1"/>
</dbReference>